<name>A0A699R5J1_TANCI</name>
<accession>A0A699R5J1</accession>
<proteinExistence type="predicted"/>
<feature type="non-terminal residue" evidence="1">
    <location>
        <position position="1"/>
    </location>
</feature>
<sequence length="29" mass="3034">NSRSLEAIARTVENLARAIDPDLGPRAGA</sequence>
<comment type="caution">
    <text evidence="1">The sequence shown here is derived from an EMBL/GenBank/DDBJ whole genome shotgun (WGS) entry which is preliminary data.</text>
</comment>
<dbReference type="EMBL" id="BKCJ011064596">
    <property type="protein sequence ID" value="GFC78231.1"/>
    <property type="molecule type" value="Genomic_DNA"/>
</dbReference>
<reference evidence="1" key="1">
    <citation type="journal article" date="2019" name="Sci. Rep.">
        <title>Draft genome of Tanacetum cinerariifolium, the natural source of mosquito coil.</title>
        <authorList>
            <person name="Yamashiro T."/>
            <person name="Shiraishi A."/>
            <person name="Satake H."/>
            <person name="Nakayama K."/>
        </authorList>
    </citation>
    <scope>NUCLEOTIDE SEQUENCE</scope>
</reference>
<protein>
    <submittedName>
        <fullName evidence="1">Uncharacterized protein</fullName>
    </submittedName>
</protein>
<dbReference type="AlphaFoldDB" id="A0A699R5J1"/>
<organism evidence="1">
    <name type="scientific">Tanacetum cinerariifolium</name>
    <name type="common">Dalmatian daisy</name>
    <name type="synonym">Chrysanthemum cinerariifolium</name>
    <dbReference type="NCBI Taxonomy" id="118510"/>
    <lineage>
        <taxon>Eukaryota</taxon>
        <taxon>Viridiplantae</taxon>
        <taxon>Streptophyta</taxon>
        <taxon>Embryophyta</taxon>
        <taxon>Tracheophyta</taxon>
        <taxon>Spermatophyta</taxon>
        <taxon>Magnoliopsida</taxon>
        <taxon>eudicotyledons</taxon>
        <taxon>Gunneridae</taxon>
        <taxon>Pentapetalae</taxon>
        <taxon>asterids</taxon>
        <taxon>campanulids</taxon>
        <taxon>Asterales</taxon>
        <taxon>Asteraceae</taxon>
        <taxon>Asteroideae</taxon>
        <taxon>Anthemideae</taxon>
        <taxon>Anthemidinae</taxon>
        <taxon>Tanacetum</taxon>
    </lineage>
</organism>
<gene>
    <name evidence="1" type="ORF">Tci_850201</name>
</gene>
<evidence type="ECO:0000313" key="1">
    <source>
        <dbReference type="EMBL" id="GFC78231.1"/>
    </source>
</evidence>